<protein>
    <recommendedName>
        <fullName evidence="2">Exosome subunit</fullName>
    </recommendedName>
</protein>
<accession>A0A1B1TCK4</accession>
<dbReference type="Pfam" id="PF01877">
    <property type="entry name" value="RNA_binding"/>
    <property type="match status" value="1"/>
</dbReference>
<dbReference type="SUPFAM" id="SSF55282">
    <property type="entry name" value="RL5-like"/>
    <property type="match status" value="1"/>
</dbReference>
<name>A0A1B1TCK4_9ARCH</name>
<dbReference type="Gene3D" id="3.30.1440.10">
    <property type="match status" value="1"/>
</dbReference>
<dbReference type="EMBL" id="KP211863">
    <property type="protein sequence ID" value="ANV79996.1"/>
    <property type="molecule type" value="Genomic_DNA"/>
</dbReference>
<reference evidence="1" key="1">
    <citation type="submission" date="2014-11" db="EMBL/GenBank/DDBJ databases">
        <authorList>
            <person name="Zhu J."/>
            <person name="Qi W."/>
            <person name="Song R."/>
        </authorList>
    </citation>
    <scope>NUCLEOTIDE SEQUENCE</scope>
</reference>
<evidence type="ECO:0008006" key="2">
    <source>
        <dbReference type="Google" id="ProtNLM"/>
    </source>
</evidence>
<proteinExistence type="predicted"/>
<dbReference type="InterPro" id="IPR002739">
    <property type="entry name" value="PAB1135-like"/>
</dbReference>
<organism evidence="1">
    <name type="scientific">uncultured Poseidoniia archaeon</name>
    <dbReference type="NCBI Taxonomy" id="1697135"/>
    <lineage>
        <taxon>Archaea</taxon>
        <taxon>Methanobacteriati</taxon>
        <taxon>Thermoplasmatota</taxon>
        <taxon>Candidatus Poseidoniia</taxon>
        <taxon>environmental samples</taxon>
    </lineage>
</organism>
<reference evidence="1" key="2">
    <citation type="journal article" date="2015" name="ISME J.">
        <title>A new class of marine Euryarchaeota group II from the Mediterranean deep chlorophyll maximum.</title>
        <authorList>
            <person name="Martin-Cuadrado A.B."/>
            <person name="Garcia-Heredia I."/>
            <person name="Molto A.G."/>
            <person name="Lopez-Ubeda R."/>
            <person name="Kimes N."/>
            <person name="Lopez-Garcia P."/>
            <person name="Moreira D."/>
            <person name="Rodriguez-Valera F."/>
        </authorList>
    </citation>
    <scope>NUCLEOTIDE SEQUENCE</scope>
</reference>
<sequence>MGVHHLTWRVTASGLEDEILIADAMSDLIGDDELVEIEKTTSYYGSSIHLINAITKKNKLAIKSLSKLGIDNLDLLIDSLEDRMDENNTLHFRIGLDELIRGELVIVSSNAKSIKGQTKLEVYPGQSPLEEAKNILNQAKEIIAR</sequence>
<dbReference type="InterPro" id="IPR022803">
    <property type="entry name" value="Ribosomal_uL5_dom_sf"/>
</dbReference>
<evidence type="ECO:0000313" key="1">
    <source>
        <dbReference type="EMBL" id="ANV79996.1"/>
    </source>
</evidence>
<dbReference type="AlphaFoldDB" id="A0A1B1TCK4"/>